<dbReference type="InterPro" id="IPR000157">
    <property type="entry name" value="TIR_dom"/>
</dbReference>
<dbReference type="OMA" id="RADPINN"/>
<keyword evidence="6" id="KW-1185">Reference proteome</keyword>
<dbReference type="InterPro" id="IPR042197">
    <property type="entry name" value="Apaf_helical"/>
</dbReference>
<dbReference type="EMBL" id="MNCJ02000321">
    <property type="protein sequence ID" value="KAF5803744.1"/>
    <property type="molecule type" value="Genomic_DNA"/>
</dbReference>
<sequence>MSAPSSSSSSSIPTRSWTYEVFLSFRDEDTGHTFVDHLYKALVQKGILAFKNDKMHPSGKPVSPELLQLIEESRFAVVILSKNYSKSSRCLEELTKIMECQDQMGQIVLPVFYHVDPSDVRRQKRDFATAFEQHEEKLMGKLNNWRKALTATANLSGLHISPESGGESAFIDKIVHEIFRNIQPDGSDNALIGIESHVDTLYSLLSIEASHEVRMIGIFGIEGIGKTTIAQTLFKRIAYMFEGSSFVNNVRDNSCTICLLQEKILKDILRLQQGVMINDPVYGANMIQHRFKYKKVLLVLDDVDAFEQLEYLADTHEWFGPGSRIIITTRDEHLLSSGYYKYKPAPLLMDQAVELFSWHAFRKNSPPDEFKDLSNRAICFTGGVPLALKVLGCFFLGRKNTSVWESALARLANIPDCDIIEKLKCCLDDLR</sequence>
<dbReference type="Gene3D" id="1.10.8.430">
    <property type="entry name" value="Helical domain of apoptotic protease-activating factors"/>
    <property type="match status" value="1"/>
</dbReference>
<dbReference type="InterPro" id="IPR002182">
    <property type="entry name" value="NB-ARC"/>
</dbReference>
<evidence type="ECO:0000256" key="2">
    <source>
        <dbReference type="ARBA" id="ARBA00023027"/>
    </source>
</evidence>
<keyword evidence="5" id="KW-0675">Receptor</keyword>
<name>A0A251UVZ0_HELAN</name>
<gene>
    <name evidence="5" type="ORF">HannXRQ_Chr04g0101161</name>
    <name evidence="4" type="ORF">HanXRQr2_Chr06g0275051</name>
</gene>
<dbReference type="AlphaFoldDB" id="A0A251UVZ0"/>
<dbReference type="FunFam" id="3.40.50.10140:FF:000007">
    <property type="entry name" value="Disease resistance protein (TIR-NBS-LRR class)"/>
    <property type="match status" value="1"/>
</dbReference>
<organism evidence="5 6">
    <name type="scientific">Helianthus annuus</name>
    <name type="common">Common sunflower</name>
    <dbReference type="NCBI Taxonomy" id="4232"/>
    <lineage>
        <taxon>Eukaryota</taxon>
        <taxon>Viridiplantae</taxon>
        <taxon>Streptophyta</taxon>
        <taxon>Embryophyta</taxon>
        <taxon>Tracheophyta</taxon>
        <taxon>Spermatophyta</taxon>
        <taxon>Magnoliopsida</taxon>
        <taxon>eudicotyledons</taxon>
        <taxon>Gunneridae</taxon>
        <taxon>Pentapetalae</taxon>
        <taxon>asterids</taxon>
        <taxon>campanulids</taxon>
        <taxon>Asterales</taxon>
        <taxon>Asteraceae</taxon>
        <taxon>Asteroideae</taxon>
        <taxon>Heliantheae alliance</taxon>
        <taxon>Heliantheae</taxon>
        <taxon>Helianthus</taxon>
    </lineage>
</organism>
<dbReference type="Gene3D" id="3.40.50.300">
    <property type="entry name" value="P-loop containing nucleotide triphosphate hydrolases"/>
    <property type="match status" value="1"/>
</dbReference>
<accession>A0A251UVZ0</accession>
<keyword evidence="2" id="KW-0520">NAD</keyword>
<dbReference type="InterPro" id="IPR035897">
    <property type="entry name" value="Toll_tir_struct_dom_sf"/>
</dbReference>
<feature type="domain" description="TIR" evidence="3">
    <location>
        <begin position="17"/>
        <end position="182"/>
    </location>
</feature>
<keyword evidence="1" id="KW-0433">Leucine-rich repeat</keyword>
<dbReference type="OrthoDB" id="1357022at2759"/>
<dbReference type="GO" id="GO:0007165">
    <property type="term" value="P:signal transduction"/>
    <property type="evidence" value="ECO:0007669"/>
    <property type="project" value="InterPro"/>
</dbReference>
<protein>
    <submittedName>
        <fullName evidence="5">Putative toll/interleukin-1 receptor (TIR) domain-containing protein</fullName>
    </submittedName>
    <submittedName>
        <fullName evidence="4">TIR domain, P-loop containing nucleoside triphosphate hydrolase</fullName>
    </submittedName>
</protein>
<dbReference type="GO" id="GO:0043531">
    <property type="term" value="F:ADP binding"/>
    <property type="evidence" value="ECO:0007669"/>
    <property type="project" value="InterPro"/>
</dbReference>
<dbReference type="Proteomes" id="UP000215914">
    <property type="component" value="Chromosome 4"/>
</dbReference>
<evidence type="ECO:0000256" key="1">
    <source>
        <dbReference type="ARBA" id="ARBA00022614"/>
    </source>
</evidence>
<keyword evidence="4" id="KW-0378">Hydrolase</keyword>
<dbReference type="Gramene" id="mRNA:HanXRQr2_Chr06g0275051">
    <property type="protein sequence ID" value="mRNA:HanXRQr2_Chr06g0275051"/>
    <property type="gene ID" value="HanXRQr2_Chr06g0275051"/>
</dbReference>
<dbReference type="PANTHER" id="PTHR11017">
    <property type="entry name" value="LEUCINE-RICH REPEAT-CONTAINING PROTEIN"/>
    <property type="match status" value="1"/>
</dbReference>
<evidence type="ECO:0000313" key="6">
    <source>
        <dbReference type="Proteomes" id="UP000215914"/>
    </source>
</evidence>
<dbReference type="SUPFAM" id="SSF52200">
    <property type="entry name" value="Toll/Interleukin receptor TIR domain"/>
    <property type="match status" value="1"/>
</dbReference>
<dbReference type="InParanoid" id="A0A251UVZ0"/>
<dbReference type="GO" id="GO:0006952">
    <property type="term" value="P:defense response"/>
    <property type="evidence" value="ECO:0007669"/>
    <property type="project" value="InterPro"/>
</dbReference>
<proteinExistence type="predicted"/>
<dbReference type="Pfam" id="PF00931">
    <property type="entry name" value="NB-ARC"/>
    <property type="match status" value="1"/>
</dbReference>
<dbReference type="Gene3D" id="3.40.50.10140">
    <property type="entry name" value="Toll/interleukin-1 receptor homology (TIR) domain"/>
    <property type="match status" value="1"/>
</dbReference>
<reference evidence="4" key="3">
    <citation type="submission" date="2020-06" db="EMBL/GenBank/DDBJ databases">
        <title>Helianthus annuus Genome sequencing and assembly Release 2.</title>
        <authorList>
            <person name="Gouzy J."/>
            <person name="Langlade N."/>
            <person name="Munos S."/>
        </authorList>
    </citation>
    <scope>NUCLEOTIDE SEQUENCE</scope>
    <source>
        <tissue evidence="4">Leaves</tissue>
    </source>
</reference>
<dbReference type="SUPFAM" id="SSF52540">
    <property type="entry name" value="P-loop containing nucleoside triphosphate hydrolases"/>
    <property type="match status" value="1"/>
</dbReference>
<dbReference type="PROSITE" id="PS50104">
    <property type="entry name" value="TIR"/>
    <property type="match status" value="1"/>
</dbReference>
<dbReference type="InterPro" id="IPR027417">
    <property type="entry name" value="P-loop_NTPase"/>
</dbReference>
<reference evidence="4 6" key="1">
    <citation type="journal article" date="2017" name="Nature">
        <title>The sunflower genome provides insights into oil metabolism, flowering and Asterid evolution.</title>
        <authorList>
            <person name="Badouin H."/>
            <person name="Gouzy J."/>
            <person name="Grassa C.J."/>
            <person name="Murat F."/>
            <person name="Staton S.E."/>
            <person name="Cottret L."/>
            <person name="Lelandais-Briere C."/>
            <person name="Owens G.L."/>
            <person name="Carrere S."/>
            <person name="Mayjonade B."/>
            <person name="Legrand L."/>
            <person name="Gill N."/>
            <person name="Kane N.C."/>
            <person name="Bowers J.E."/>
            <person name="Hubner S."/>
            <person name="Bellec A."/>
            <person name="Berard A."/>
            <person name="Berges H."/>
            <person name="Blanchet N."/>
            <person name="Boniface M.C."/>
            <person name="Brunel D."/>
            <person name="Catrice O."/>
            <person name="Chaidir N."/>
            <person name="Claudel C."/>
            <person name="Donnadieu C."/>
            <person name="Faraut T."/>
            <person name="Fievet G."/>
            <person name="Helmstetter N."/>
            <person name="King M."/>
            <person name="Knapp S.J."/>
            <person name="Lai Z."/>
            <person name="Le Paslier M.C."/>
            <person name="Lippi Y."/>
            <person name="Lorenzon L."/>
            <person name="Mandel J.R."/>
            <person name="Marage G."/>
            <person name="Marchand G."/>
            <person name="Marquand E."/>
            <person name="Bret-Mestries E."/>
            <person name="Morien E."/>
            <person name="Nambeesan S."/>
            <person name="Nguyen T."/>
            <person name="Pegot-Espagnet P."/>
            <person name="Pouilly N."/>
            <person name="Raftis F."/>
            <person name="Sallet E."/>
            <person name="Schiex T."/>
            <person name="Thomas J."/>
            <person name="Vandecasteele C."/>
            <person name="Vares D."/>
            <person name="Vear F."/>
            <person name="Vautrin S."/>
            <person name="Crespi M."/>
            <person name="Mangin B."/>
            <person name="Burke J.M."/>
            <person name="Salse J."/>
            <person name="Munos S."/>
            <person name="Vincourt P."/>
            <person name="Rieseberg L.H."/>
            <person name="Langlade N.B."/>
        </authorList>
    </citation>
    <scope>NUCLEOTIDE SEQUENCE [LARGE SCALE GENOMIC DNA]</scope>
    <source>
        <strain evidence="6">cv. SF193</strain>
        <tissue evidence="4">Leaves</tissue>
    </source>
</reference>
<dbReference type="PRINTS" id="PR00364">
    <property type="entry name" value="DISEASERSIST"/>
</dbReference>
<evidence type="ECO:0000313" key="4">
    <source>
        <dbReference type="EMBL" id="KAF5803744.1"/>
    </source>
</evidence>
<dbReference type="PANTHER" id="PTHR11017:SF479">
    <property type="entry name" value="DISEASE RESISTANCE PROTEIN (TIR-NBS-LRR CLASS) FAMILY"/>
    <property type="match status" value="1"/>
</dbReference>
<dbReference type="Pfam" id="PF01582">
    <property type="entry name" value="TIR"/>
    <property type="match status" value="1"/>
</dbReference>
<dbReference type="SMART" id="SM00255">
    <property type="entry name" value="TIR"/>
    <property type="match status" value="1"/>
</dbReference>
<evidence type="ECO:0000313" key="5">
    <source>
        <dbReference type="EMBL" id="OTG27540.1"/>
    </source>
</evidence>
<dbReference type="EMBL" id="CM007893">
    <property type="protein sequence ID" value="OTG27540.1"/>
    <property type="molecule type" value="Genomic_DNA"/>
</dbReference>
<reference evidence="5" key="2">
    <citation type="submission" date="2017-02" db="EMBL/GenBank/DDBJ databases">
        <title>Sunflower complete genome.</title>
        <authorList>
            <person name="Langlade N."/>
            <person name="Munos S."/>
        </authorList>
    </citation>
    <scope>NUCLEOTIDE SEQUENCE [LARGE SCALE GENOMIC DNA]</scope>
    <source>
        <tissue evidence="5">Leaves</tissue>
    </source>
</reference>
<dbReference type="GO" id="GO:0016787">
    <property type="term" value="F:hydrolase activity"/>
    <property type="evidence" value="ECO:0007669"/>
    <property type="project" value="UniProtKB-KW"/>
</dbReference>
<evidence type="ECO:0000259" key="3">
    <source>
        <dbReference type="PROSITE" id="PS50104"/>
    </source>
</evidence>
<dbReference type="InterPro" id="IPR044974">
    <property type="entry name" value="Disease_R_plants"/>
</dbReference>